<dbReference type="Gene3D" id="3.40.50.150">
    <property type="entry name" value="Vaccinia Virus protein VP39"/>
    <property type="match status" value="1"/>
</dbReference>
<sequence>MSVLRRLRQGVVGTAYSAYYTARDLNYAHGWSTPKSAGEVRFRTYEPYGLHGNDAMLRELLTRTEPGDVVYDIGANVGIYTCAVASAGADVVALEPNPHARGKLRQNLRANAFEATVLPFAASDEDATATLHVSSYPETTSLNRANATVSGGSVVESIEVRTRRLDSLCDGLPEPDHVKIDVEGEGVGVLRGSERLLRRKEPTVYFETHPDDGGSTEERRILDDVGYTVEEVGDGWLCTP</sequence>
<organism evidence="2 3">
    <name type="scientific">Halorutilus salinus</name>
    <dbReference type="NCBI Taxonomy" id="2487751"/>
    <lineage>
        <taxon>Archaea</taxon>
        <taxon>Methanobacteriati</taxon>
        <taxon>Methanobacteriota</taxon>
        <taxon>Stenosarchaea group</taxon>
        <taxon>Halobacteria</taxon>
        <taxon>Halorutilales</taxon>
        <taxon>Halorutilaceae</taxon>
        <taxon>Halorutilus</taxon>
    </lineage>
</organism>
<protein>
    <submittedName>
        <fullName evidence="2">FkbM family methyltransferase</fullName>
    </submittedName>
</protein>
<proteinExistence type="predicted"/>
<keyword evidence="2" id="KW-0489">Methyltransferase</keyword>
<dbReference type="Pfam" id="PF05050">
    <property type="entry name" value="Methyltransf_21"/>
    <property type="match status" value="1"/>
</dbReference>
<reference evidence="2" key="1">
    <citation type="submission" date="2022-09" db="EMBL/GenBank/DDBJ databases">
        <title>Haloadaptaus new haloarchaeum isolated from saline soil.</title>
        <authorList>
            <person name="Duran-Viseras A."/>
            <person name="Sanchez-Porro C."/>
            <person name="Ventosa A."/>
        </authorList>
    </citation>
    <scope>NUCLEOTIDE SEQUENCE</scope>
    <source>
        <strain evidence="2">F3-133</strain>
    </source>
</reference>
<dbReference type="GO" id="GO:0008168">
    <property type="term" value="F:methyltransferase activity"/>
    <property type="evidence" value="ECO:0007669"/>
    <property type="project" value="UniProtKB-KW"/>
</dbReference>
<dbReference type="Proteomes" id="UP001149411">
    <property type="component" value="Unassembled WGS sequence"/>
</dbReference>
<evidence type="ECO:0000313" key="3">
    <source>
        <dbReference type="Proteomes" id="UP001149411"/>
    </source>
</evidence>
<dbReference type="PANTHER" id="PTHR34203:SF15">
    <property type="entry name" value="SLL1173 PROTEIN"/>
    <property type="match status" value="1"/>
</dbReference>
<dbReference type="NCBIfam" id="TIGR01444">
    <property type="entry name" value="fkbM_fam"/>
    <property type="match status" value="1"/>
</dbReference>
<evidence type="ECO:0000259" key="1">
    <source>
        <dbReference type="Pfam" id="PF05050"/>
    </source>
</evidence>
<comment type="caution">
    <text evidence="2">The sequence shown here is derived from an EMBL/GenBank/DDBJ whole genome shotgun (WGS) entry which is preliminary data.</text>
</comment>
<keyword evidence="3" id="KW-1185">Reference proteome</keyword>
<dbReference type="GO" id="GO:0032259">
    <property type="term" value="P:methylation"/>
    <property type="evidence" value="ECO:0007669"/>
    <property type="project" value="UniProtKB-KW"/>
</dbReference>
<dbReference type="InterPro" id="IPR029063">
    <property type="entry name" value="SAM-dependent_MTases_sf"/>
</dbReference>
<dbReference type="EMBL" id="RKLV01000008">
    <property type="protein sequence ID" value="MCX2819418.1"/>
    <property type="molecule type" value="Genomic_DNA"/>
</dbReference>
<dbReference type="InterPro" id="IPR006342">
    <property type="entry name" value="FkbM_mtfrase"/>
</dbReference>
<dbReference type="AlphaFoldDB" id="A0A9Q4C529"/>
<keyword evidence="2" id="KW-0808">Transferase</keyword>
<name>A0A9Q4C529_9EURY</name>
<evidence type="ECO:0000313" key="2">
    <source>
        <dbReference type="EMBL" id="MCX2819418.1"/>
    </source>
</evidence>
<gene>
    <name evidence="2" type="ORF">EGH25_08650</name>
</gene>
<feature type="domain" description="Methyltransferase FkbM" evidence="1">
    <location>
        <begin position="72"/>
        <end position="227"/>
    </location>
</feature>
<dbReference type="CDD" id="cd02440">
    <property type="entry name" value="AdoMet_MTases"/>
    <property type="match status" value="1"/>
</dbReference>
<dbReference type="InterPro" id="IPR052514">
    <property type="entry name" value="SAM-dependent_MTase"/>
</dbReference>
<dbReference type="SUPFAM" id="SSF53335">
    <property type="entry name" value="S-adenosyl-L-methionine-dependent methyltransferases"/>
    <property type="match status" value="1"/>
</dbReference>
<dbReference type="RefSeq" id="WP_266087655.1">
    <property type="nucleotide sequence ID" value="NZ_RKLV01000008.1"/>
</dbReference>
<dbReference type="PANTHER" id="PTHR34203">
    <property type="entry name" value="METHYLTRANSFERASE, FKBM FAMILY PROTEIN"/>
    <property type="match status" value="1"/>
</dbReference>
<accession>A0A9Q4C529</accession>